<dbReference type="CDD" id="cd07012">
    <property type="entry name" value="PBP2_Bug_TTT"/>
    <property type="match status" value="1"/>
</dbReference>
<evidence type="ECO:0000256" key="1">
    <source>
        <dbReference type="ARBA" id="ARBA00006987"/>
    </source>
</evidence>
<comment type="caution">
    <text evidence="3">The sequence shown here is derived from an EMBL/GenBank/DDBJ whole genome shotgun (WGS) entry which is preliminary data.</text>
</comment>
<evidence type="ECO:0000256" key="2">
    <source>
        <dbReference type="SAM" id="SignalP"/>
    </source>
</evidence>
<dbReference type="SUPFAM" id="SSF53850">
    <property type="entry name" value="Periplasmic binding protein-like II"/>
    <property type="match status" value="1"/>
</dbReference>
<dbReference type="PANTHER" id="PTHR42928">
    <property type="entry name" value="TRICARBOXYLATE-BINDING PROTEIN"/>
    <property type="match status" value="1"/>
</dbReference>
<protein>
    <submittedName>
        <fullName evidence="3">Tripartite tricarboxylate transporter substrate binding protein</fullName>
    </submittedName>
</protein>
<dbReference type="Gene3D" id="3.40.190.150">
    <property type="entry name" value="Bordetella uptake gene, domain 1"/>
    <property type="match status" value="1"/>
</dbReference>
<evidence type="ECO:0000313" key="3">
    <source>
        <dbReference type="EMBL" id="RMW98512.1"/>
    </source>
</evidence>
<comment type="similarity">
    <text evidence="1">Belongs to the UPF0065 (bug) family.</text>
</comment>
<organism evidence="3 4">
    <name type="scientific">Allofranklinella schreckenbergeri</name>
    <dbReference type="NCBI Taxonomy" id="1076744"/>
    <lineage>
        <taxon>Bacteria</taxon>
        <taxon>Pseudomonadati</taxon>
        <taxon>Pseudomonadota</taxon>
        <taxon>Betaproteobacteria</taxon>
        <taxon>Burkholderiales</taxon>
        <taxon>Comamonadaceae</taxon>
        <taxon>Allofranklinella</taxon>
    </lineage>
</organism>
<feature type="signal peptide" evidence="2">
    <location>
        <begin position="1"/>
        <end position="23"/>
    </location>
</feature>
<gene>
    <name evidence="3" type="ORF">EBQ26_06545</name>
</gene>
<evidence type="ECO:0000313" key="4">
    <source>
        <dbReference type="Proteomes" id="UP000267521"/>
    </source>
</evidence>
<dbReference type="Proteomes" id="UP000267521">
    <property type="component" value="Unassembled WGS sequence"/>
</dbReference>
<dbReference type="InterPro" id="IPR042100">
    <property type="entry name" value="Bug_dom1"/>
</dbReference>
<dbReference type="EMBL" id="RDQM01000007">
    <property type="protein sequence ID" value="RMW98512.1"/>
    <property type="molecule type" value="Genomic_DNA"/>
</dbReference>
<dbReference type="PANTHER" id="PTHR42928:SF5">
    <property type="entry name" value="BLR1237 PROTEIN"/>
    <property type="match status" value="1"/>
</dbReference>
<sequence length="329" mass="34062">MLAALSACAAGVALLAWSQAALAQQGGAAKPFPSQTMTIVVNGGAGSLPDIFARPLAEKLHAALGQSVVVDNRPGAGGMVALQHLKSSAADGHTLAIVTNAHMVWNPYVFPKLTYDPAKDLQPVSPVAVLPMAMVASPKAGVSTLAELVAKAKAAPGTLNYASSSNGSPPHVLFEFWRKQAGVDIVHIPYKTGPDALTATVAGDTQVYFAGTALVEPLVKDGRLKALAVSPKVDSPTFAQAPTLEQAGYPGFESAVWLGVVAPAGTPDAVVERLNQAIGQALQDEGFLKTMRANGSIALHESAAAFAQRIAQERTQWGPQLEKLGLKPQ</sequence>
<name>A0A3M6Q5P2_9BURK</name>
<proteinExistence type="inferred from homology"/>
<dbReference type="AlphaFoldDB" id="A0A3M6Q5P2"/>
<accession>A0A3M6Q5P2</accession>
<dbReference type="PIRSF" id="PIRSF017082">
    <property type="entry name" value="YflP"/>
    <property type="match status" value="1"/>
</dbReference>
<dbReference type="Gene3D" id="3.40.190.10">
    <property type="entry name" value="Periplasmic binding protein-like II"/>
    <property type="match status" value="1"/>
</dbReference>
<reference evidence="3 4" key="1">
    <citation type="submission" date="2018-10" db="EMBL/GenBank/DDBJ databases">
        <title>Comamonadaceae CDC group NO-1 genome sequencing and assembly.</title>
        <authorList>
            <person name="Bernier A.-M."/>
            <person name="Bernard K."/>
        </authorList>
    </citation>
    <scope>NUCLEOTIDE SEQUENCE [LARGE SCALE GENOMIC DNA]</scope>
    <source>
        <strain evidence="3 4">NML970147</strain>
    </source>
</reference>
<dbReference type="Pfam" id="PF03401">
    <property type="entry name" value="TctC"/>
    <property type="match status" value="1"/>
</dbReference>
<keyword evidence="2" id="KW-0732">Signal</keyword>
<feature type="chain" id="PRO_5018007874" evidence="2">
    <location>
        <begin position="24"/>
        <end position="329"/>
    </location>
</feature>
<dbReference type="InterPro" id="IPR005064">
    <property type="entry name" value="BUG"/>
</dbReference>